<evidence type="ECO:0000313" key="2">
    <source>
        <dbReference type="EMBL" id="MBB5343850.1"/>
    </source>
</evidence>
<organism evidence="2 3">
    <name type="scientific">Tunturiibacter lichenicola</name>
    <dbReference type="NCBI Taxonomy" id="2051959"/>
    <lineage>
        <taxon>Bacteria</taxon>
        <taxon>Pseudomonadati</taxon>
        <taxon>Acidobacteriota</taxon>
        <taxon>Terriglobia</taxon>
        <taxon>Terriglobales</taxon>
        <taxon>Acidobacteriaceae</taxon>
        <taxon>Tunturiibacter</taxon>
    </lineage>
</organism>
<dbReference type="PANTHER" id="PTHR33495:SF2">
    <property type="entry name" value="ANTI-SIGMA FACTOR ANTAGONIST TM_1081-RELATED"/>
    <property type="match status" value="1"/>
</dbReference>
<dbReference type="PANTHER" id="PTHR33495">
    <property type="entry name" value="ANTI-SIGMA FACTOR ANTAGONIST TM_1081-RELATED-RELATED"/>
    <property type="match status" value="1"/>
</dbReference>
<proteinExistence type="predicted"/>
<gene>
    <name evidence="2" type="ORF">HDF10_001825</name>
</gene>
<dbReference type="SUPFAM" id="SSF52172">
    <property type="entry name" value="CheY-like"/>
    <property type="match status" value="1"/>
</dbReference>
<dbReference type="InterPro" id="IPR002645">
    <property type="entry name" value="STAS_dom"/>
</dbReference>
<dbReference type="InterPro" id="IPR011006">
    <property type="entry name" value="CheY-like_superfamily"/>
</dbReference>
<name>A0A7W8N5C8_9BACT</name>
<dbReference type="EMBL" id="JACHDZ010000002">
    <property type="protein sequence ID" value="MBB5343850.1"/>
    <property type="molecule type" value="Genomic_DNA"/>
</dbReference>
<reference evidence="2 3" key="1">
    <citation type="submission" date="2020-08" db="EMBL/GenBank/DDBJ databases">
        <title>Genomic Encyclopedia of Type Strains, Phase IV (KMG-V): Genome sequencing to study the core and pangenomes of soil and plant-associated prokaryotes.</title>
        <authorList>
            <person name="Whitman W."/>
        </authorList>
    </citation>
    <scope>NUCLEOTIDE SEQUENCE [LARGE SCALE GENOMIC DNA]</scope>
    <source>
        <strain evidence="2 3">M8US30</strain>
    </source>
</reference>
<dbReference type="GO" id="GO:0043856">
    <property type="term" value="F:anti-sigma factor antagonist activity"/>
    <property type="evidence" value="ECO:0007669"/>
    <property type="project" value="TreeGrafter"/>
</dbReference>
<dbReference type="AlphaFoldDB" id="A0A7W8N5C8"/>
<evidence type="ECO:0000313" key="3">
    <source>
        <dbReference type="Proteomes" id="UP000569092"/>
    </source>
</evidence>
<dbReference type="InterPro" id="IPR036513">
    <property type="entry name" value="STAS_dom_sf"/>
</dbReference>
<feature type="domain" description="STAS" evidence="1">
    <location>
        <begin position="29"/>
        <end position="112"/>
    </location>
</feature>
<dbReference type="Pfam" id="PF01740">
    <property type="entry name" value="STAS"/>
    <property type="match status" value="1"/>
</dbReference>
<comment type="caution">
    <text evidence="2">The sequence shown here is derived from an EMBL/GenBank/DDBJ whole genome shotgun (WGS) entry which is preliminary data.</text>
</comment>
<dbReference type="SUPFAM" id="SSF52091">
    <property type="entry name" value="SpoIIaa-like"/>
    <property type="match status" value="1"/>
</dbReference>
<evidence type="ECO:0000259" key="1">
    <source>
        <dbReference type="PROSITE" id="PS50801"/>
    </source>
</evidence>
<accession>A0A7W8N5C8</accession>
<dbReference type="Proteomes" id="UP000569092">
    <property type="component" value="Unassembled WGS sequence"/>
</dbReference>
<dbReference type="Gene3D" id="3.40.50.2300">
    <property type="match status" value="1"/>
</dbReference>
<dbReference type="Gene3D" id="3.30.750.24">
    <property type="entry name" value="STAS domain"/>
    <property type="match status" value="1"/>
</dbReference>
<dbReference type="PROSITE" id="PS50801">
    <property type="entry name" value="STAS"/>
    <property type="match status" value="1"/>
</dbReference>
<protein>
    <submittedName>
        <fullName evidence="2">Anti-anti-sigma factor</fullName>
    </submittedName>
</protein>
<sequence length="231" mass="25250">MLLSLSSRFVGNVYLIQCKGRIILGAEVKALEAALDEGAREFSRLVVELSEVSRLDSIGLGLLVRLAERMRRRGGDLRLAGSPQFLTDLLKLTKVSALLESYATEEEAIQSYLKERPTGAAQKQHGPRVLVVDESADLCVFVRTVLTQHGYDVRSTCSFRDAKTLLQVEGMEYLVVGPSTPRLSAETVMQSLTALAPRAKALQLDPEFKIRDVQEASDALLQLFASDGVGG</sequence>
<dbReference type="CDD" id="cd07043">
    <property type="entry name" value="STAS_anti-anti-sigma_factors"/>
    <property type="match status" value="1"/>
</dbReference>